<organism evidence="2 3">
    <name type="scientific">Aspergillus phoenicis ATCC 13157</name>
    <dbReference type="NCBI Taxonomy" id="1353007"/>
    <lineage>
        <taxon>Eukaryota</taxon>
        <taxon>Fungi</taxon>
        <taxon>Dikarya</taxon>
        <taxon>Ascomycota</taxon>
        <taxon>Pezizomycotina</taxon>
        <taxon>Eurotiomycetes</taxon>
        <taxon>Eurotiomycetidae</taxon>
        <taxon>Eurotiales</taxon>
        <taxon>Aspergillaceae</taxon>
        <taxon>Aspergillus</taxon>
    </lineage>
</organism>
<accession>A0A370PF62</accession>
<evidence type="ECO:0000313" key="3">
    <source>
        <dbReference type="Proteomes" id="UP000254937"/>
    </source>
</evidence>
<proteinExistence type="predicted"/>
<protein>
    <submittedName>
        <fullName evidence="2">Uncharacterized protein</fullName>
    </submittedName>
</protein>
<dbReference type="AlphaFoldDB" id="A0A370PF62"/>
<gene>
    <name evidence="2" type="ORF">M752DRAFT_34284</name>
</gene>
<feature type="transmembrane region" description="Helical" evidence="1">
    <location>
        <begin position="79"/>
        <end position="101"/>
    </location>
</feature>
<name>A0A370PF62_ASPPH</name>
<keyword evidence="3" id="KW-1185">Reference proteome</keyword>
<dbReference type="Proteomes" id="UP000254937">
    <property type="component" value="Unassembled WGS sequence"/>
</dbReference>
<feature type="transmembrane region" description="Helical" evidence="1">
    <location>
        <begin position="34"/>
        <end position="58"/>
    </location>
</feature>
<keyword evidence="1" id="KW-0812">Transmembrane</keyword>
<evidence type="ECO:0000313" key="2">
    <source>
        <dbReference type="EMBL" id="RDK40564.1"/>
    </source>
</evidence>
<evidence type="ECO:0000256" key="1">
    <source>
        <dbReference type="SAM" id="Phobius"/>
    </source>
</evidence>
<reference evidence="2 3" key="1">
    <citation type="submission" date="2018-07" db="EMBL/GenBank/DDBJ databases">
        <title>Section-level genome sequencing of Aspergillus section Nigri to investigate inter- and intra-species variation.</title>
        <authorList>
            <consortium name="DOE Joint Genome Institute"/>
            <person name="Vesth T.C."/>
            <person name="Nybo J.L."/>
            <person name="Theobald S."/>
            <person name="Frisvad J.C."/>
            <person name="Larsen T.O."/>
            <person name="Nielsen K.F."/>
            <person name="Hoof J.B."/>
            <person name="Brandl J."/>
            <person name="Salamov A."/>
            <person name="Riley R."/>
            <person name="Gladden J.M."/>
            <person name="Phatale P."/>
            <person name="Nielsen M.T."/>
            <person name="Lyhne E.K."/>
            <person name="Kogle M.E."/>
            <person name="Strasser K."/>
            <person name="McDonnell E."/>
            <person name="Barry K."/>
            <person name="Clum A."/>
            <person name="Chen C."/>
            <person name="Nolan M."/>
            <person name="Sandor L."/>
            <person name="Kuo A."/>
            <person name="Lipzen A."/>
            <person name="Hainaut M."/>
            <person name="Drula E."/>
            <person name="Tsang A."/>
            <person name="Magnuson J.K."/>
            <person name="Henrissat B."/>
            <person name="Wiebenga A."/>
            <person name="Simmons B.A."/>
            <person name="Makela M.R."/>
            <person name="De vries R.P."/>
            <person name="Grigoriev I.V."/>
            <person name="Mortensen U.H."/>
            <person name="Baker S.E."/>
            <person name="Andersen M.R."/>
        </authorList>
    </citation>
    <scope>NUCLEOTIDE SEQUENCE [LARGE SCALE GENOMIC DNA]</scope>
    <source>
        <strain evidence="2 3">ATCC 13157</strain>
    </source>
</reference>
<keyword evidence="1" id="KW-1133">Transmembrane helix</keyword>
<dbReference type="EMBL" id="KZ851857">
    <property type="protein sequence ID" value="RDK40564.1"/>
    <property type="molecule type" value="Genomic_DNA"/>
</dbReference>
<keyword evidence="1" id="KW-0472">Membrane</keyword>
<sequence>MISKDSAYSLALGTLADGSATTKRLQLRRQCMRIYRAPGIIIIISQTDYGCYFISLIGMTRALFRPLRPRGSRIAQTRFRLLILSYLSLARAFLGMSFSFFSSASRIFSETPRCGHFPTGAVAQDSQSLFVCEFYRIVVVIASKKVDGRHDPAQTGRCPCRKFATYLVLRMRCGLGNIHC</sequence>